<dbReference type="PANTHER" id="PTHR37689:SF1">
    <property type="entry name" value="PROTEIN FDHE"/>
    <property type="match status" value="1"/>
</dbReference>
<comment type="caution">
    <text evidence="1">The sequence shown here is derived from an EMBL/GenBank/DDBJ whole genome shotgun (WGS) entry which is preliminary data.</text>
</comment>
<dbReference type="InterPro" id="IPR006452">
    <property type="entry name" value="Formate_DH_accessory"/>
</dbReference>
<proteinExistence type="predicted"/>
<evidence type="ECO:0000313" key="1">
    <source>
        <dbReference type="EMBL" id="MBI5250995.1"/>
    </source>
</evidence>
<protein>
    <submittedName>
        <fullName evidence="1">Formate dehydrogenase accessory protein FdhE</fullName>
    </submittedName>
</protein>
<name>A0A9D6Z4J3_9BACT</name>
<reference evidence="1" key="1">
    <citation type="submission" date="2020-07" db="EMBL/GenBank/DDBJ databases">
        <title>Huge and variable diversity of episymbiotic CPR bacteria and DPANN archaea in groundwater ecosystems.</title>
        <authorList>
            <person name="He C.Y."/>
            <person name="Keren R."/>
            <person name="Whittaker M."/>
            <person name="Farag I.F."/>
            <person name="Doudna J."/>
            <person name="Cate J.H.D."/>
            <person name="Banfield J.F."/>
        </authorList>
    </citation>
    <scope>NUCLEOTIDE SEQUENCE</scope>
    <source>
        <strain evidence="1">NC_groundwater_1664_Pr3_B-0.1um_52_9</strain>
    </source>
</reference>
<dbReference type="Gene3D" id="3.90.1670.10">
    <property type="entry name" value="FdhE-like domain"/>
    <property type="match status" value="1"/>
</dbReference>
<dbReference type="GO" id="GO:0008199">
    <property type="term" value="F:ferric iron binding"/>
    <property type="evidence" value="ECO:0007669"/>
    <property type="project" value="TreeGrafter"/>
</dbReference>
<accession>A0A9D6Z4J3</accession>
<dbReference type="SUPFAM" id="SSF144020">
    <property type="entry name" value="FdhE-like"/>
    <property type="match status" value="1"/>
</dbReference>
<dbReference type="EMBL" id="JACRDE010000418">
    <property type="protein sequence ID" value="MBI5250995.1"/>
    <property type="molecule type" value="Genomic_DNA"/>
</dbReference>
<dbReference type="AlphaFoldDB" id="A0A9D6Z4J3"/>
<dbReference type="GO" id="GO:0051604">
    <property type="term" value="P:protein maturation"/>
    <property type="evidence" value="ECO:0007669"/>
    <property type="project" value="TreeGrafter"/>
</dbReference>
<organism evidence="1 2">
    <name type="scientific">Desulfomonile tiedjei</name>
    <dbReference type="NCBI Taxonomy" id="2358"/>
    <lineage>
        <taxon>Bacteria</taxon>
        <taxon>Pseudomonadati</taxon>
        <taxon>Thermodesulfobacteriota</taxon>
        <taxon>Desulfomonilia</taxon>
        <taxon>Desulfomonilales</taxon>
        <taxon>Desulfomonilaceae</taxon>
        <taxon>Desulfomonile</taxon>
    </lineage>
</organism>
<dbReference type="InterPro" id="IPR024064">
    <property type="entry name" value="FdhE-like_sf"/>
</dbReference>
<sequence>MKCSFCSHEWVFMRTRCPFCETDDFEKMELYFSEERPHERAELCYKCMRYLVSVDLRNLATEVVRDVAAWGLVYLDILAQEKGFSPASMSATLLASD</sequence>
<dbReference type="Proteomes" id="UP000807825">
    <property type="component" value="Unassembled WGS sequence"/>
</dbReference>
<dbReference type="GO" id="GO:0005829">
    <property type="term" value="C:cytosol"/>
    <property type="evidence" value="ECO:0007669"/>
    <property type="project" value="TreeGrafter"/>
</dbReference>
<dbReference type="PANTHER" id="PTHR37689">
    <property type="entry name" value="PROTEIN FDHE"/>
    <property type="match status" value="1"/>
</dbReference>
<gene>
    <name evidence="1" type="primary">fdhE</name>
    <name evidence="1" type="ORF">HY912_16015</name>
</gene>
<evidence type="ECO:0000313" key="2">
    <source>
        <dbReference type="Proteomes" id="UP000807825"/>
    </source>
</evidence>